<dbReference type="EMBL" id="LR131271">
    <property type="protein sequence ID" value="VDR30059.1"/>
    <property type="molecule type" value="Genomic_DNA"/>
</dbReference>
<dbReference type="AlphaFoldDB" id="A0A3P8J7A3"/>
<reference evidence="1 2" key="1">
    <citation type="submission" date="2018-12" db="EMBL/GenBank/DDBJ databases">
        <authorList>
            <consortium name="Pathogen Informatics"/>
        </authorList>
    </citation>
    <scope>NUCLEOTIDE SEQUENCE [LARGE SCALE GENOMIC DNA]</scope>
    <source>
        <strain evidence="1 2">NCTC13098</strain>
    </source>
</reference>
<organism evidence="1 2">
    <name type="scientific">Raoultella terrigena</name>
    <name type="common">Klebsiella terrigena</name>
    <dbReference type="NCBI Taxonomy" id="577"/>
    <lineage>
        <taxon>Bacteria</taxon>
        <taxon>Pseudomonadati</taxon>
        <taxon>Pseudomonadota</taxon>
        <taxon>Gammaproteobacteria</taxon>
        <taxon>Enterobacterales</taxon>
        <taxon>Enterobacteriaceae</taxon>
        <taxon>Klebsiella/Raoultella group</taxon>
        <taxon>Raoultella</taxon>
    </lineage>
</organism>
<evidence type="ECO:0000313" key="1">
    <source>
        <dbReference type="EMBL" id="VDR30059.1"/>
    </source>
</evidence>
<protein>
    <submittedName>
        <fullName evidence="1">Bifunctional acetaldehyde-CoA/alcohol dehydrogenase</fullName>
    </submittedName>
</protein>
<name>A0A3P8J7A3_RAOTE</name>
<evidence type="ECO:0000313" key="2">
    <source>
        <dbReference type="Proteomes" id="UP000274346"/>
    </source>
</evidence>
<accession>A0A3P8J7A3</accession>
<dbReference type="Proteomes" id="UP000274346">
    <property type="component" value="Chromosome"/>
</dbReference>
<proteinExistence type="predicted"/>
<dbReference type="SUPFAM" id="SSF51998">
    <property type="entry name" value="PFL-like glycyl radical enzymes"/>
    <property type="match status" value="1"/>
</dbReference>
<dbReference type="KEGG" id="rtg:NCTC13098_06488"/>
<gene>
    <name evidence="1" type="ORF">NCTC13098_06488</name>
</gene>
<sequence length="292" mass="31972">MAMPAGIRDTGVDTADFDRRLAEMVGQALRDGCTPTNPRVADANALTELYAGRGPAAPFRATDNKNWRTLPMAHYSLTPRVNVLAKRLLSQKAPCAPNMPRRSTPLMAISRASRAVKPARRFYELMRQLPVCISADELIVATRPVNRTAPSFTMKARPVARRRSSFSNLNGDLDSPDYKLIIEKGVLAIRHQLEEKTRSLGSAVSRSGMDEVNGCRAAIYACDGLLTLATNLANSAETLAAGESNAYRRANYATAPPFCTRFRPTRRAILKKPARPFICSSSRCSSITAAMR</sequence>
<dbReference type="Gene3D" id="3.20.70.20">
    <property type="match status" value="1"/>
</dbReference>
<dbReference type="Gene3D" id="1.20.1090.10">
    <property type="entry name" value="Dehydroquinate synthase-like - alpha domain"/>
    <property type="match status" value="1"/>
</dbReference>